<reference evidence="2 3" key="1">
    <citation type="submission" date="2007-04" db="EMBL/GenBank/DDBJ databases">
        <authorList>
            <person name="Fulton L."/>
            <person name="Clifton S."/>
            <person name="Fulton B."/>
            <person name="Xu J."/>
            <person name="Minx P."/>
            <person name="Pepin K.H."/>
            <person name="Johnson M."/>
            <person name="Thiruvilangam P."/>
            <person name="Bhonagiri V."/>
            <person name="Nash W.E."/>
            <person name="Mardis E.R."/>
            <person name="Wilson R.K."/>
        </authorList>
    </citation>
    <scope>NUCLEOTIDE SEQUENCE [LARGE SCALE GENOMIC DNA]</scope>
    <source>
        <strain evidence="2 3">ATCC 29799</strain>
    </source>
</reference>
<proteinExistence type="predicted"/>
<keyword evidence="3" id="KW-1185">Reference proteome</keyword>
<feature type="transmembrane region" description="Helical" evidence="1">
    <location>
        <begin position="31"/>
        <end position="52"/>
    </location>
</feature>
<dbReference type="RefSeq" id="WP_006575093.1">
    <property type="nucleotide sequence ID" value="NZ_AAXG02000053.1"/>
</dbReference>
<accession>A6P2B4</accession>
<keyword evidence="1" id="KW-0472">Membrane</keyword>
<organism evidence="2 3">
    <name type="scientific">Pseudoflavonifractor capillosus ATCC 29799</name>
    <dbReference type="NCBI Taxonomy" id="411467"/>
    <lineage>
        <taxon>Bacteria</taxon>
        <taxon>Bacillati</taxon>
        <taxon>Bacillota</taxon>
        <taxon>Clostridia</taxon>
        <taxon>Eubacteriales</taxon>
        <taxon>Oscillospiraceae</taxon>
        <taxon>Pseudoflavonifractor</taxon>
    </lineage>
</organism>
<evidence type="ECO:0000256" key="1">
    <source>
        <dbReference type="SAM" id="Phobius"/>
    </source>
</evidence>
<dbReference type="Proteomes" id="UP000003639">
    <property type="component" value="Unassembled WGS sequence"/>
</dbReference>
<keyword evidence="1" id="KW-1133">Transmembrane helix</keyword>
<dbReference type="EMBL" id="AAXG02000053">
    <property type="protein sequence ID" value="EDM97501.1"/>
    <property type="molecule type" value="Genomic_DNA"/>
</dbReference>
<comment type="caution">
    <text evidence="2">The sequence shown here is derived from an EMBL/GenBank/DDBJ whole genome shotgun (WGS) entry which is preliminary data.</text>
</comment>
<keyword evidence="1" id="KW-0812">Transmembrane</keyword>
<evidence type="ECO:0000313" key="2">
    <source>
        <dbReference type="EMBL" id="EDM97501.1"/>
    </source>
</evidence>
<dbReference type="AlphaFoldDB" id="A6P2B4"/>
<name>A6P2B4_9FIRM</name>
<evidence type="ECO:0000313" key="3">
    <source>
        <dbReference type="Proteomes" id="UP000003639"/>
    </source>
</evidence>
<protein>
    <submittedName>
        <fullName evidence="2">LPXTG-motif cell wall anchor domain protein</fullName>
    </submittedName>
</protein>
<dbReference type="STRING" id="411467.BACCAP_04644"/>
<sequence length="55" mass="5607">MKKLVLGGACAVSGILLTVLMEAGALAQTGMWMVLAALVLMASGLLLGILGLREH</sequence>
<gene>
    <name evidence="2" type="ORF">BACCAP_04644</name>
</gene>
<reference evidence="2 3" key="2">
    <citation type="submission" date="2007-06" db="EMBL/GenBank/DDBJ databases">
        <title>Draft genome sequence of Pseudoflavonifractor capillosus ATCC 29799.</title>
        <authorList>
            <person name="Sudarsanam P."/>
            <person name="Ley R."/>
            <person name="Guruge J."/>
            <person name="Turnbaugh P.J."/>
            <person name="Mahowald M."/>
            <person name="Liep D."/>
            <person name="Gordon J."/>
        </authorList>
    </citation>
    <scope>NUCLEOTIDE SEQUENCE [LARGE SCALE GENOMIC DNA]</scope>
    <source>
        <strain evidence="2 3">ATCC 29799</strain>
    </source>
</reference>